<protein>
    <submittedName>
        <fullName evidence="1">Uncharacterized protein</fullName>
    </submittedName>
</protein>
<name>A0A1H1Y851_9GAMM</name>
<keyword evidence="2" id="KW-1185">Reference proteome</keyword>
<dbReference type="RefSeq" id="WP_022960931.1">
    <property type="nucleotide sequence ID" value="NZ_LT629748.1"/>
</dbReference>
<sequence>MRFQTTLLRAAEIADQLWLNGARVKAKSINALQQLTIETDQEFLILENQLVDVEFGAFKAVTLYGTSRNFQAQMVRHITKKDIS</sequence>
<dbReference type="OrthoDB" id="9839585at2"/>
<evidence type="ECO:0000313" key="2">
    <source>
        <dbReference type="Proteomes" id="UP000243426"/>
    </source>
</evidence>
<dbReference type="EMBL" id="LT629748">
    <property type="protein sequence ID" value="SDT17640.1"/>
    <property type="molecule type" value="Genomic_DNA"/>
</dbReference>
<proteinExistence type="predicted"/>
<dbReference type="Proteomes" id="UP000243426">
    <property type="component" value="Chromosome I"/>
</dbReference>
<accession>A0A1H1Y851</accession>
<gene>
    <name evidence="1" type="ORF">SAMN05216198_3892</name>
</gene>
<dbReference type="AlphaFoldDB" id="A0A1H1Y851"/>
<organism evidence="1 2">
    <name type="scientific">Halopseudomonas litoralis</name>
    <dbReference type="NCBI Taxonomy" id="797277"/>
    <lineage>
        <taxon>Bacteria</taxon>
        <taxon>Pseudomonadati</taxon>
        <taxon>Pseudomonadota</taxon>
        <taxon>Gammaproteobacteria</taxon>
        <taxon>Pseudomonadales</taxon>
        <taxon>Pseudomonadaceae</taxon>
        <taxon>Halopseudomonas</taxon>
    </lineage>
</organism>
<evidence type="ECO:0000313" key="1">
    <source>
        <dbReference type="EMBL" id="SDT17640.1"/>
    </source>
</evidence>
<reference evidence="2" key="1">
    <citation type="submission" date="2016-10" db="EMBL/GenBank/DDBJ databases">
        <authorList>
            <person name="Varghese N."/>
            <person name="Submissions S."/>
        </authorList>
    </citation>
    <scope>NUCLEOTIDE SEQUENCE [LARGE SCALE GENOMIC DNA]</scope>
    <source>
        <strain evidence="2">2SM5</strain>
    </source>
</reference>